<keyword evidence="3" id="KW-0677">Repeat</keyword>
<dbReference type="InterPro" id="IPR014755">
    <property type="entry name" value="Cu-Rt/internalin_Ig-like"/>
</dbReference>
<dbReference type="EMBL" id="ANNX02000045">
    <property type="protein sequence ID" value="KYC37737.1"/>
    <property type="molecule type" value="Genomic_DNA"/>
</dbReference>
<dbReference type="SMART" id="SM00320">
    <property type="entry name" value="WD40"/>
    <property type="match status" value="7"/>
</dbReference>
<feature type="repeat" description="WD" evidence="4">
    <location>
        <begin position="119"/>
        <end position="160"/>
    </location>
</feature>
<dbReference type="STRING" id="128403.WA1_04255"/>
<dbReference type="InterPro" id="IPR019775">
    <property type="entry name" value="WD40_repeat_CS"/>
</dbReference>
<comment type="caution">
    <text evidence="8">The sequence shown here is derived from an EMBL/GenBank/DDBJ whole genome shotgun (WGS) entry which is preliminary data.</text>
</comment>
<keyword evidence="1 4" id="KW-0853">WD repeat</keyword>
<dbReference type="Pfam" id="PF13313">
    <property type="entry name" value="DUF4082"/>
    <property type="match status" value="2"/>
</dbReference>
<dbReference type="InterPro" id="IPR025141">
    <property type="entry name" value="DUF4082"/>
</dbReference>
<dbReference type="PROSITE" id="PS00678">
    <property type="entry name" value="WD_REPEATS_1"/>
    <property type="match status" value="2"/>
</dbReference>
<evidence type="ECO:0000256" key="5">
    <source>
        <dbReference type="SAM" id="SignalP"/>
    </source>
</evidence>
<dbReference type="SUPFAM" id="SSF52317">
    <property type="entry name" value="Class I glutamine amidotransferase-like"/>
    <property type="match status" value="1"/>
</dbReference>
<evidence type="ECO:0000256" key="4">
    <source>
        <dbReference type="PROSITE-ProRule" id="PRU00221"/>
    </source>
</evidence>
<dbReference type="InterPro" id="IPR020472">
    <property type="entry name" value="WD40_PAC1"/>
</dbReference>
<feature type="repeat" description="WD" evidence="4">
    <location>
        <begin position="203"/>
        <end position="244"/>
    </location>
</feature>
<proteinExistence type="predicted"/>
<dbReference type="SUPFAM" id="SSF50978">
    <property type="entry name" value="WD40 repeat-like"/>
    <property type="match status" value="1"/>
</dbReference>
<protein>
    <submittedName>
        <fullName evidence="8">Uncharacterized protein</fullName>
    </submittedName>
</protein>
<dbReference type="InterPro" id="IPR036322">
    <property type="entry name" value="WD40_repeat_dom_sf"/>
</dbReference>
<dbReference type="CDD" id="cd00200">
    <property type="entry name" value="WD40"/>
    <property type="match status" value="1"/>
</dbReference>
<evidence type="ECO:0000256" key="1">
    <source>
        <dbReference type="ARBA" id="ARBA00022574"/>
    </source>
</evidence>
<feature type="repeat" description="WD" evidence="4">
    <location>
        <begin position="34"/>
        <end position="75"/>
    </location>
</feature>
<feature type="domain" description="SbsA Ig-like" evidence="6">
    <location>
        <begin position="950"/>
        <end position="1060"/>
    </location>
</feature>
<reference evidence="8 9" key="1">
    <citation type="journal article" date="2013" name="Genome Biol. Evol.">
        <title>Genomes of Stigonematalean cyanobacteria (subsection V) and the evolution of oxygenic photosynthesis from prokaryotes to plastids.</title>
        <authorList>
            <person name="Dagan T."/>
            <person name="Roettger M."/>
            <person name="Stucken K."/>
            <person name="Landan G."/>
            <person name="Koch R."/>
            <person name="Major P."/>
            <person name="Gould S.B."/>
            <person name="Goremykin V.V."/>
            <person name="Rippka R."/>
            <person name="Tandeau de Marsac N."/>
            <person name="Gugger M."/>
            <person name="Lockhart P.J."/>
            <person name="Allen J.F."/>
            <person name="Brune I."/>
            <person name="Maus I."/>
            <person name="Puhler A."/>
            <person name="Martin W.F."/>
        </authorList>
    </citation>
    <scope>NUCLEOTIDE SEQUENCE [LARGE SCALE GENOMIC DNA]</scope>
    <source>
        <strain evidence="8 9">PCC 7110</strain>
    </source>
</reference>
<evidence type="ECO:0000259" key="7">
    <source>
        <dbReference type="Pfam" id="PF13313"/>
    </source>
</evidence>
<dbReference type="Pfam" id="PF13205">
    <property type="entry name" value="Big_5"/>
    <property type="match status" value="2"/>
</dbReference>
<accession>A0A139WZ42</accession>
<dbReference type="PRINTS" id="PR00320">
    <property type="entry name" value="GPROTEINBRPT"/>
</dbReference>
<dbReference type="InterPro" id="IPR029062">
    <property type="entry name" value="Class_I_gatase-like"/>
</dbReference>
<feature type="domain" description="DUF4082" evidence="7">
    <location>
        <begin position="1358"/>
        <end position="1504"/>
    </location>
</feature>
<dbReference type="Proteomes" id="UP000076925">
    <property type="component" value="Unassembled WGS sequence"/>
</dbReference>
<dbReference type="PROSITE" id="PS50294">
    <property type="entry name" value="WD_REPEATS_REGION"/>
    <property type="match status" value="4"/>
</dbReference>
<dbReference type="PROSITE" id="PS50082">
    <property type="entry name" value="WD_REPEATS_2"/>
    <property type="match status" value="7"/>
</dbReference>
<feature type="domain" description="SbsA Ig-like" evidence="6">
    <location>
        <begin position="1235"/>
        <end position="1345"/>
    </location>
</feature>
<feature type="domain" description="DUF4082" evidence="7">
    <location>
        <begin position="1078"/>
        <end position="1224"/>
    </location>
</feature>
<organism evidence="8 9">
    <name type="scientific">Scytonema hofmannii PCC 7110</name>
    <dbReference type="NCBI Taxonomy" id="128403"/>
    <lineage>
        <taxon>Bacteria</taxon>
        <taxon>Bacillati</taxon>
        <taxon>Cyanobacteriota</taxon>
        <taxon>Cyanophyceae</taxon>
        <taxon>Nostocales</taxon>
        <taxon>Scytonemataceae</taxon>
        <taxon>Scytonema</taxon>
    </lineage>
</organism>
<dbReference type="PANTHER" id="PTHR19848:SF8">
    <property type="entry name" value="F-BOX AND WD REPEAT DOMAIN CONTAINING 7"/>
    <property type="match status" value="1"/>
</dbReference>
<feature type="chain" id="PRO_5007300487" evidence="5">
    <location>
        <begin position="31"/>
        <end position="1512"/>
    </location>
</feature>
<evidence type="ECO:0000256" key="2">
    <source>
        <dbReference type="ARBA" id="ARBA00022729"/>
    </source>
</evidence>
<dbReference type="Pfam" id="PF00400">
    <property type="entry name" value="WD40"/>
    <property type="match status" value="7"/>
</dbReference>
<feature type="repeat" description="WD" evidence="4">
    <location>
        <begin position="84"/>
        <end position="118"/>
    </location>
</feature>
<evidence type="ECO:0000259" key="6">
    <source>
        <dbReference type="Pfam" id="PF13205"/>
    </source>
</evidence>
<dbReference type="PANTHER" id="PTHR19848">
    <property type="entry name" value="WD40 REPEAT PROTEIN"/>
    <property type="match status" value="1"/>
</dbReference>
<evidence type="ECO:0000256" key="3">
    <source>
        <dbReference type="ARBA" id="ARBA00022737"/>
    </source>
</evidence>
<dbReference type="InterPro" id="IPR001680">
    <property type="entry name" value="WD40_rpt"/>
</dbReference>
<dbReference type="RefSeq" id="WP_017743298.1">
    <property type="nucleotide sequence ID" value="NZ_KQ976354.1"/>
</dbReference>
<feature type="signal peptide" evidence="5">
    <location>
        <begin position="1"/>
        <end position="30"/>
    </location>
</feature>
<name>A0A139WZ42_9CYAN</name>
<dbReference type="InterPro" id="IPR015943">
    <property type="entry name" value="WD40/YVTN_repeat-like_dom_sf"/>
</dbReference>
<evidence type="ECO:0000313" key="9">
    <source>
        <dbReference type="Proteomes" id="UP000076925"/>
    </source>
</evidence>
<dbReference type="InterPro" id="IPR032812">
    <property type="entry name" value="SbsA_Ig"/>
</dbReference>
<sequence>MRRYIKYLSLFCCSLLLALFFSQVNGYTLAQNVSSNDDVGVTAIAFSRDGQNLATGIKDGRVLVFDSDTGKEKRTLPGHLNTPVTGVVFNPQNNTLASVGRDSVARIWDPVTTEQINLLQAHENPTRTIAVSPDGNFWVTGGEDTRSTVWNAKTGKLIHVLEGHVGFVNTDAVSPDGKIVASGSEDTTIILWDTETGKKRKVLLGHKGGVTSVAFSPNGTLLASASKDGTVRLWNVANGNENQVLRGPTKRIKTLAFSPNGTVLAGGGDENKVFLWNIPTGVPLGSLHGNKKAITGVAFSPTDSNLLATGDEASELILWDVVKFQQKQLIPIPAKVKEQKNQQKSQKSQALINSDRVTSSKKTLIASIPSPPGGPILIVTSASNPFGDYYAEILRTEGLNSFNVSNISAVSATTLANYDVVILTDLGLSSQQVTMFTNWVNGGGNLIAMRPDKQLASLLGLTDTGNTLSNGYLLADTSKPAGNGIVNQTMQFHGTADRYTLNGATSIATLYTNATTATTNPAVSLRTVGSNGGQAAAFTYDLAQSIVYTRQGNPAWAGQERDGFSPIRSDDLFFGDSQPDWVDLNKVAIPQADEQQRLLANLIITMNLSKKPLPRFWYFPHGKKAVVLMTGDDHGNGGTGPRFDQFNASSPAGCSVENWECIRGTSYVFPTSSMPLTNAQAAAYDAQGFEIALHVTTNCTDFTPASLQTVYTQQLSNFANKYPSLPAPVTQRHHCLVWSDWSSTPEVELSQGIRLNTTFYYWPPSWILDRPGFFTGSGMPMRLTEQDGTVIDVYEANTQMTDESGQSYPYTIDTLLDRALGSEGYYGVFNVNAHTDTGNSSVSNAVVNSAKTRGVPIVSAQQILTWLDGRDSSSFNSLVWNNGTLSFTIAKGAGANGLQAMLPNQFSGAPLNSITRNGTPVTYTTETIKGIVYARFSGDTGSYVATYAADTVPPTVTSTTPSNNATNVAIGTSVTATFNEAISPATINTNTFELRNPANTVVPATVTYNETNRTATLIPTSPLAGNTTYTATLKGGTTEPRIKDLAGNALAANYTWSFTTGNLPCPNEQPCSIWNNSAAPNNPSEADSSSVEVGVKFRSDLTGYITGIRFYKGSSNTGTHVGTLWSSTGQQLARATFSNETSSGWQQVNFSSPVAIAANTVYVASYHTNVGRYASDPNFFANSGVDNPPLRALRNGVSGANGVYIYSSNPTFPTDSYRSSNYWVDVVFTTSIAPDTTPPTVTASTPVNGTTGVTTSTIITATFSESIDATTINTNTFELRNANNTLIPASVTYDTGNRTATLTPSSPLATATTYTATLKGGSTDPRVKDQSGNALAQNYTWSFTTSSSSSVSIWSNTATPSTVTTNDPSAVELGVKFRSSQNGYIQGLRFYKGLQNTGTHVGTLWSSSGQQLATATFINETASGWQEVNFATPVEITANTVYVASYHTNVGFYSKNENYFTNSGVNNPPLYAFRNGESGSNGIYSYSANPVFPTSTYQSSNYWVDVIFSTTP</sequence>
<keyword evidence="9" id="KW-1185">Reference proteome</keyword>
<evidence type="ECO:0000313" key="8">
    <source>
        <dbReference type="EMBL" id="KYC37737.1"/>
    </source>
</evidence>
<dbReference type="OrthoDB" id="505641at2"/>
<dbReference type="Gene3D" id="2.130.10.10">
    <property type="entry name" value="YVTN repeat-like/Quinoprotein amine dehydrogenase"/>
    <property type="match status" value="2"/>
</dbReference>
<dbReference type="Gene3D" id="2.60.40.1220">
    <property type="match status" value="2"/>
</dbReference>
<feature type="repeat" description="WD" evidence="4">
    <location>
        <begin position="161"/>
        <end position="202"/>
    </location>
</feature>
<feature type="repeat" description="WD" evidence="4">
    <location>
        <begin position="245"/>
        <end position="286"/>
    </location>
</feature>
<keyword evidence="2 5" id="KW-0732">Signal</keyword>
<feature type="repeat" description="WD" evidence="4">
    <location>
        <begin position="287"/>
        <end position="321"/>
    </location>
</feature>
<gene>
    <name evidence="8" type="ORF">WA1_04255</name>
</gene>